<accession>A0A9X7PE25</accession>
<protein>
    <submittedName>
        <fullName evidence="1">Uncharacterized protein</fullName>
    </submittedName>
</protein>
<dbReference type="EMBL" id="PXWG01000189">
    <property type="protein sequence ID" value="PSJ24457.1"/>
    <property type="molecule type" value="Genomic_DNA"/>
</dbReference>
<dbReference type="AlphaFoldDB" id="A0A9X7PE25"/>
<comment type="caution">
    <text evidence="1">The sequence shown here is derived from an EMBL/GenBank/DDBJ whole genome shotgun (WGS) entry which is preliminary data.</text>
</comment>
<keyword evidence="2" id="KW-1185">Reference proteome</keyword>
<name>A0A9X7PE25_9ACTN</name>
<proteinExistence type="predicted"/>
<reference evidence="1 2" key="1">
    <citation type="submission" date="2018-03" db="EMBL/GenBank/DDBJ databases">
        <title>Chitinolytic properties of Streptosporangium nondiastaticum TBG75A20.</title>
        <authorList>
            <person name="Gayathri V."/>
            <person name="Shiburaj S."/>
        </authorList>
    </citation>
    <scope>NUCLEOTIDE SEQUENCE [LARGE SCALE GENOMIC DNA]</scope>
    <source>
        <strain evidence="1 2">TBG75A20</strain>
    </source>
</reference>
<sequence length="64" mass="6953">MCVWEFQSRLLMMTRAPAGRAHQALRWQECSPVLSSSADVADDGEVSLLPAVAGGRLWPALLLS</sequence>
<evidence type="ECO:0000313" key="2">
    <source>
        <dbReference type="Proteomes" id="UP000242427"/>
    </source>
</evidence>
<dbReference type="Proteomes" id="UP000242427">
    <property type="component" value="Unassembled WGS sequence"/>
</dbReference>
<organism evidence="1 2">
    <name type="scientific">Streptosporangium nondiastaticum</name>
    <dbReference type="NCBI Taxonomy" id="35764"/>
    <lineage>
        <taxon>Bacteria</taxon>
        <taxon>Bacillati</taxon>
        <taxon>Actinomycetota</taxon>
        <taxon>Actinomycetes</taxon>
        <taxon>Streptosporangiales</taxon>
        <taxon>Streptosporangiaceae</taxon>
        <taxon>Streptosporangium</taxon>
    </lineage>
</organism>
<evidence type="ECO:0000313" key="1">
    <source>
        <dbReference type="EMBL" id="PSJ24457.1"/>
    </source>
</evidence>
<gene>
    <name evidence="1" type="ORF">B7P34_33240</name>
</gene>